<keyword evidence="2" id="KW-1185">Reference proteome</keyword>
<dbReference type="RefSeq" id="WP_158741331.1">
    <property type="nucleotide sequence ID" value="NZ_WSLF01000012.1"/>
</dbReference>
<dbReference type="Proteomes" id="UP000483018">
    <property type="component" value="Unassembled WGS sequence"/>
</dbReference>
<dbReference type="AlphaFoldDB" id="A0A7C8LP11"/>
<dbReference type="EMBL" id="WSLF01000012">
    <property type="protein sequence ID" value="KAE9631404.1"/>
    <property type="molecule type" value="Genomic_DNA"/>
</dbReference>
<dbReference type="GO" id="GO:0003677">
    <property type="term" value="F:DNA binding"/>
    <property type="evidence" value="ECO:0007669"/>
    <property type="project" value="InterPro"/>
</dbReference>
<proteinExistence type="predicted"/>
<comment type="caution">
    <text evidence="1">The sequence shown here is derived from an EMBL/GenBank/DDBJ whole genome shotgun (WGS) entry which is preliminary data.</text>
</comment>
<dbReference type="SUPFAM" id="SSF56349">
    <property type="entry name" value="DNA breaking-rejoining enzymes"/>
    <property type="match status" value="1"/>
</dbReference>
<dbReference type="InterPro" id="IPR011010">
    <property type="entry name" value="DNA_brk_join_enz"/>
</dbReference>
<evidence type="ECO:0000313" key="2">
    <source>
        <dbReference type="Proteomes" id="UP000483018"/>
    </source>
</evidence>
<name>A0A7C8LP11_9FIRM</name>
<dbReference type="OrthoDB" id="2217146at2"/>
<organism evidence="1 2">
    <name type="scientific">Defluviitalea raffinosedens</name>
    <dbReference type="NCBI Taxonomy" id="1450156"/>
    <lineage>
        <taxon>Bacteria</taxon>
        <taxon>Bacillati</taxon>
        <taxon>Bacillota</taxon>
        <taxon>Clostridia</taxon>
        <taxon>Lachnospirales</taxon>
        <taxon>Defluviitaleaceae</taxon>
        <taxon>Defluviitalea</taxon>
    </lineage>
</organism>
<evidence type="ECO:0000313" key="1">
    <source>
        <dbReference type="EMBL" id="KAE9631404.1"/>
    </source>
</evidence>
<protein>
    <recommendedName>
        <fullName evidence="3">Tyrosine-type recombinase/integrase</fullName>
    </recommendedName>
</protein>
<gene>
    <name evidence="1" type="ORF">GND95_11660</name>
</gene>
<reference evidence="1 2" key="1">
    <citation type="submission" date="2019-12" db="EMBL/GenBank/DDBJ databases">
        <title>Defluviitalea raffinosedens, isolated from a biogas fermenter, genome sequencing and characterization.</title>
        <authorList>
            <person name="Rettenmaier R."/>
            <person name="Schneider M."/>
            <person name="Neuhaus K."/>
            <person name="Liebl W."/>
            <person name="Zverlov V."/>
        </authorList>
    </citation>
    <scope>NUCLEOTIDE SEQUENCE [LARGE SCALE GENOMIC DNA]</scope>
    <source>
        <strain evidence="1 2">249c-K6</strain>
    </source>
</reference>
<evidence type="ECO:0008006" key="3">
    <source>
        <dbReference type="Google" id="ProtNLM"/>
    </source>
</evidence>
<accession>A0A7C8LP11</accession>
<sequence length="279" mass="32665">MARNREKKHPSLVYQVEMKLKSKLAIGHSKYDDQRKERNLLKEKRRIDTKATLSYSERITIHKIYTWSTFQNYQKHACYFVKWCKEQYGCRELSECRQYVNEWLSKRSGLSAYTQKLEASALAKIFDCTTEDFIKTEIRHRSNITRSRNAANRDKNFSETKNKEFIEFCKATGLRKKELKCLRGTQLIFKNGIYYIAVTSGAKGGRYRESPIISNVESIVKRMKETGDSKVWSNVPDMDVHSYRSDYCTQIYNALARPIEKIPLNPPNPFGQSHTSLVK</sequence>